<organism evidence="2 6">
    <name type="scientific">Didymodactylos carnosus</name>
    <dbReference type="NCBI Taxonomy" id="1234261"/>
    <lineage>
        <taxon>Eukaryota</taxon>
        <taxon>Metazoa</taxon>
        <taxon>Spiralia</taxon>
        <taxon>Gnathifera</taxon>
        <taxon>Rotifera</taxon>
        <taxon>Eurotatoria</taxon>
        <taxon>Bdelloidea</taxon>
        <taxon>Philodinida</taxon>
        <taxon>Philodinidae</taxon>
        <taxon>Didymodactylos</taxon>
    </lineage>
</organism>
<keyword evidence="6" id="KW-1185">Reference proteome</keyword>
<feature type="transmembrane region" description="Helical" evidence="1">
    <location>
        <begin position="77"/>
        <end position="96"/>
    </location>
</feature>
<dbReference type="EMBL" id="CAJNOQ010001086">
    <property type="protein sequence ID" value="CAF0866716.1"/>
    <property type="molecule type" value="Genomic_DNA"/>
</dbReference>
<keyword evidence="1" id="KW-1133">Transmembrane helix</keyword>
<dbReference type="EMBL" id="CAJOBA010005423">
    <property type="protein sequence ID" value="CAF3742997.1"/>
    <property type="molecule type" value="Genomic_DNA"/>
</dbReference>
<proteinExistence type="predicted"/>
<dbReference type="Proteomes" id="UP000677228">
    <property type="component" value="Unassembled WGS sequence"/>
</dbReference>
<feature type="transmembrane region" description="Helical" evidence="1">
    <location>
        <begin position="34"/>
        <end position="57"/>
    </location>
</feature>
<sequence length="138" mass="15617">MVGAFGDYKIERRRVDVVRGYCYRFTQCSYPCGLFMLTLSILLIIAGTIQLVFIIHFEGCTKTSTYTIKCNRQTIKVLGITFLVTGCVLLIISLIVTKYSRSGEENNVIRTTSALLQQQQHLQSLSNKEQSNIIVSIR</sequence>
<dbReference type="Proteomes" id="UP000681722">
    <property type="component" value="Unassembled WGS sequence"/>
</dbReference>
<dbReference type="OrthoDB" id="10049978at2759"/>
<dbReference type="Proteomes" id="UP000682733">
    <property type="component" value="Unassembled WGS sequence"/>
</dbReference>
<accession>A0A813XGX5</accession>
<evidence type="ECO:0000313" key="3">
    <source>
        <dbReference type="EMBL" id="CAF0971688.1"/>
    </source>
</evidence>
<evidence type="ECO:0000313" key="2">
    <source>
        <dbReference type="EMBL" id="CAF0866716.1"/>
    </source>
</evidence>
<gene>
    <name evidence="2" type="ORF">GPM918_LOCUS6879</name>
    <name evidence="3" type="ORF">OVA965_LOCUS13135</name>
    <name evidence="4" type="ORF">SRO942_LOCUS6879</name>
    <name evidence="5" type="ORF">TMI583_LOCUS13135</name>
</gene>
<reference evidence="2" key="1">
    <citation type="submission" date="2021-02" db="EMBL/GenBank/DDBJ databases">
        <authorList>
            <person name="Nowell W R."/>
        </authorList>
    </citation>
    <scope>NUCLEOTIDE SEQUENCE</scope>
</reference>
<evidence type="ECO:0000313" key="4">
    <source>
        <dbReference type="EMBL" id="CAF3654203.1"/>
    </source>
</evidence>
<evidence type="ECO:0000313" key="5">
    <source>
        <dbReference type="EMBL" id="CAF3742997.1"/>
    </source>
</evidence>
<evidence type="ECO:0000313" key="6">
    <source>
        <dbReference type="Proteomes" id="UP000663829"/>
    </source>
</evidence>
<dbReference type="AlphaFoldDB" id="A0A813XGX5"/>
<protein>
    <submittedName>
        <fullName evidence="2">Uncharacterized protein</fullName>
    </submittedName>
</protein>
<comment type="caution">
    <text evidence="2">The sequence shown here is derived from an EMBL/GenBank/DDBJ whole genome shotgun (WGS) entry which is preliminary data.</text>
</comment>
<evidence type="ECO:0000256" key="1">
    <source>
        <dbReference type="SAM" id="Phobius"/>
    </source>
</evidence>
<dbReference type="EMBL" id="CAJNOK010005418">
    <property type="protein sequence ID" value="CAF0971688.1"/>
    <property type="molecule type" value="Genomic_DNA"/>
</dbReference>
<name>A0A813XGX5_9BILA</name>
<keyword evidence="1" id="KW-0812">Transmembrane</keyword>
<dbReference type="EMBL" id="CAJOBC010001086">
    <property type="protein sequence ID" value="CAF3654203.1"/>
    <property type="molecule type" value="Genomic_DNA"/>
</dbReference>
<keyword evidence="1" id="KW-0472">Membrane</keyword>
<dbReference type="Proteomes" id="UP000663829">
    <property type="component" value="Unassembled WGS sequence"/>
</dbReference>